<gene>
    <name evidence="2" type="ORF">PX52LOC_05362</name>
</gene>
<dbReference type="Proteomes" id="UP000324974">
    <property type="component" value="Chromosome"/>
</dbReference>
<name>A0A5C1AGK4_9BACT</name>
<dbReference type="AlphaFoldDB" id="A0A5C1AGK4"/>
<evidence type="ECO:0000313" key="3">
    <source>
        <dbReference type="Proteomes" id="UP000324974"/>
    </source>
</evidence>
<reference evidence="3" key="1">
    <citation type="submission" date="2019-08" db="EMBL/GenBank/DDBJ databases">
        <title>Limnoglobus roseus gen. nov., sp. nov., a novel freshwater planctomycete with a giant genome from the family Gemmataceae.</title>
        <authorList>
            <person name="Kulichevskaya I.S."/>
            <person name="Naumoff D.G."/>
            <person name="Miroshnikov K."/>
            <person name="Ivanova A."/>
            <person name="Philippov D.A."/>
            <person name="Hakobyan A."/>
            <person name="Rijpstra I.C."/>
            <person name="Sinninghe Damste J.S."/>
            <person name="Liesack W."/>
            <person name="Dedysh S.N."/>
        </authorList>
    </citation>
    <scope>NUCLEOTIDE SEQUENCE [LARGE SCALE GENOMIC DNA]</scope>
    <source>
        <strain evidence="3">PX52</strain>
    </source>
</reference>
<organism evidence="2 3">
    <name type="scientific">Limnoglobus roseus</name>
    <dbReference type="NCBI Taxonomy" id="2598579"/>
    <lineage>
        <taxon>Bacteria</taxon>
        <taxon>Pseudomonadati</taxon>
        <taxon>Planctomycetota</taxon>
        <taxon>Planctomycetia</taxon>
        <taxon>Gemmatales</taxon>
        <taxon>Gemmataceae</taxon>
        <taxon>Limnoglobus</taxon>
    </lineage>
</organism>
<dbReference type="EMBL" id="CP042425">
    <property type="protein sequence ID" value="QEL18341.1"/>
    <property type="molecule type" value="Genomic_DNA"/>
</dbReference>
<feature type="coiled-coil region" evidence="1">
    <location>
        <begin position="29"/>
        <end position="63"/>
    </location>
</feature>
<keyword evidence="1" id="KW-0175">Coiled coil</keyword>
<sequence length="189" mass="20272">MTRLLANSVTGHAILTLAFLFGVTPSSIHAQSTDEVKQLQAKVAELEAKLKLAEKEAELLKKELALPKDNKSISTTGKSLSARLKTDSVLSGSMIFDNKDSGKLTITITDRTGDKVKAAYKFEYKEPNGKVGQVARDLEGEINDNRVTFKSVGRASKLNITLSMKDDALNGSVTSSEIGGGKVGLKFGK</sequence>
<dbReference type="KEGG" id="lrs:PX52LOC_05362"/>
<evidence type="ECO:0000256" key="1">
    <source>
        <dbReference type="SAM" id="Coils"/>
    </source>
</evidence>
<protein>
    <submittedName>
        <fullName evidence="2">Uncharacterized protein</fullName>
    </submittedName>
</protein>
<accession>A0A5C1AGK4</accession>
<evidence type="ECO:0000313" key="2">
    <source>
        <dbReference type="EMBL" id="QEL18341.1"/>
    </source>
</evidence>
<keyword evidence="3" id="KW-1185">Reference proteome</keyword>
<dbReference type="RefSeq" id="WP_149112861.1">
    <property type="nucleotide sequence ID" value="NZ_CP042425.1"/>
</dbReference>
<proteinExistence type="predicted"/>